<feature type="region of interest" description="Disordered" evidence="1">
    <location>
        <begin position="1"/>
        <end position="48"/>
    </location>
</feature>
<feature type="compositionally biased region" description="Basic and acidic residues" evidence="1">
    <location>
        <begin position="1"/>
        <end position="20"/>
    </location>
</feature>
<protein>
    <submittedName>
        <fullName evidence="2">Uncharacterized protein</fullName>
    </submittedName>
</protein>
<proteinExistence type="predicted"/>
<feature type="compositionally biased region" description="Polar residues" evidence="1">
    <location>
        <begin position="28"/>
        <end position="37"/>
    </location>
</feature>
<evidence type="ECO:0000313" key="3">
    <source>
        <dbReference type="Proteomes" id="UP000499080"/>
    </source>
</evidence>
<sequence length="75" mass="8587">MPKLQRDAASRRSTETWKEVRKLKKKGNTLSTMAGSNQDRKNGKTEEDSEIIELIRLANDGAGERKELKEQNSRK</sequence>
<keyword evidence="3" id="KW-1185">Reference proteome</keyword>
<dbReference type="AlphaFoldDB" id="A0A4Y2P0B9"/>
<evidence type="ECO:0000313" key="2">
    <source>
        <dbReference type="EMBL" id="GBN45308.1"/>
    </source>
</evidence>
<gene>
    <name evidence="2" type="ORF">AVEN_169898_1</name>
</gene>
<dbReference type="Proteomes" id="UP000499080">
    <property type="component" value="Unassembled WGS sequence"/>
</dbReference>
<organism evidence="2 3">
    <name type="scientific">Araneus ventricosus</name>
    <name type="common">Orbweaver spider</name>
    <name type="synonym">Epeira ventricosa</name>
    <dbReference type="NCBI Taxonomy" id="182803"/>
    <lineage>
        <taxon>Eukaryota</taxon>
        <taxon>Metazoa</taxon>
        <taxon>Ecdysozoa</taxon>
        <taxon>Arthropoda</taxon>
        <taxon>Chelicerata</taxon>
        <taxon>Arachnida</taxon>
        <taxon>Araneae</taxon>
        <taxon>Araneomorphae</taxon>
        <taxon>Entelegynae</taxon>
        <taxon>Araneoidea</taxon>
        <taxon>Araneidae</taxon>
        <taxon>Araneus</taxon>
    </lineage>
</organism>
<evidence type="ECO:0000256" key="1">
    <source>
        <dbReference type="SAM" id="MobiDB-lite"/>
    </source>
</evidence>
<comment type="caution">
    <text evidence="2">The sequence shown here is derived from an EMBL/GenBank/DDBJ whole genome shotgun (WGS) entry which is preliminary data.</text>
</comment>
<dbReference type="EMBL" id="BGPR01010282">
    <property type="protein sequence ID" value="GBN45308.1"/>
    <property type="molecule type" value="Genomic_DNA"/>
</dbReference>
<accession>A0A4Y2P0B9</accession>
<name>A0A4Y2P0B9_ARAVE</name>
<reference evidence="2 3" key="1">
    <citation type="journal article" date="2019" name="Sci. Rep.">
        <title>Orb-weaving spider Araneus ventricosus genome elucidates the spidroin gene catalogue.</title>
        <authorList>
            <person name="Kono N."/>
            <person name="Nakamura H."/>
            <person name="Ohtoshi R."/>
            <person name="Moran D.A.P."/>
            <person name="Shinohara A."/>
            <person name="Yoshida Y."/>
            <person name="Fujiwara M."/>
            <person name="Mori M."/>
            <person name="Tomita M."/>
            <person name="Arakawa K."/>
        </authorList>
    </citation>
    <scope>NUCLEOTIDE SEQUENCE [LARGE SCALE GENOMIC DNA]</scope>
</reference>